<dbReference type="Proteomes" id="UP000036908">
    <property type="component" value="Unassembled WGS sequence"/>
</dbReference>
<feature type="coiled-coil region" evidence="1">
    <location>
        <begin position="63"/>
        <end position="90"/>
    </location>
</feature>
<accession>A0A0L8ALH3</accession>
<sequence length="91" mass="10653">MTIRYTKQFLSKLEDIFAESDYILRYEKGSFKSGYCLLNDTKIAIVNKYYTTEGKISCLIDILKSVQIDKSKLNEKNRKLLMELSQTEIDL</sequence>
<keyword evidence="1" id="KW-0175">Coiled coil</keyword>
<protein>
    <submittedName>
        <fullName evidence="2">Uncharacterized protein</fullName>
    </submittedName>
</protein>
<evidence type="ECO:0000313" key="3">
    <source>
        <dbReference type="Proteomes" id="UP000036908"/>
    </source>
</evidence>
<proteinExistence type="predicted"/>
<gene>
    <name evidence="2" type="ORF">OB69_07080</name>
</gene>
<dbReference type="AlphaFoldDB" id="A0A0L8ALH3"/>
<evidence type="ECO:0000256" key="1">
    <source>
        <dbReference type="SAM" id="Coils"/>
    </source>
</evidence>
<dbReference type="RefSeq" id="WP_053223008.1">
    <property type="nucleotide sequence ID" value="NZ_JSVA01000008.1"/>
</dbReference>
<name>A0A0L8ALH3_9BACT</name>
<reference evidence="3" key="1">
    <citation type="submission" date="2014-11" db="EMBL/GenBank/DDBJ databases">
        <title>Genome sequencing of Roseivirga sp. D-25.</title>
        <authorList>
            <person name="Selvaratnam C."/>
            <person name="Thevarajoo S."/>
            <person name="Goh K.M."/>
            <person name="Eee R."/>
            <person name="Chan K.-G."/>
            <person name="Chong C.S."/>
        </authorList>
    </citation>
    <scope>NUCLEOTIDE SEQUENCE [LARGE SCALE GENOMIC DNA]</scope>
    <source>
        <strain evidence="3">D-25</strain>
    </source>
</reference>
<dbReference type="PATRIC" id="fig|1566026.4.peg.3244"/>
<dbReference type="OrthoDB" id="1524666at2"/>
<organism evidence="2 3">
    <name type="scientific">Roseivirga seohaensis subsp. aquiponti</name>
    <dbReference type="NCBI Taxonomy" id="1566026"/>
    <lineage>
        <taxon>Bacteria</taxon>
        <taxon>Pseudomonadati</taxon>
        <taxon>Bacteroidota</taxon>
        <taxon>Cytophagia</taxon>
        <taxon>Cytophagales</taxon>
        <taxon>Roseivirgaceae</taxon>
        <taxon>Roseivirga</taxon>
    </lineage>
</organism>
<dbReference type="EMBL" id="JSVA01000008">
    <property type="protein sequence ID" value="KOF03091.1"/>
    <property type="molecule type" value="Genomic_DNA"/>
</dbReference>
<evidence type="ECO:0000313" key="2">
    <source>
        <dbReference type="EMBL" id="KOF03091.1"/>
    </source>
</evidence>
<comment type="caution">
    <text evidence="2">The sequence shown here is derived from an EMBL/GenBank/DDBJ whole genome shotgun (WGS) entry which is preliminary data.</text>
</comment>
<keyword evidence="3" id="KW-1185">Reference proteome</keyword>